<dbReference type="InterPro" id="IPR029058">
    <property type="entry name" value="AB_hydrolase_fold"/>
</dbReference>
<organism evidence="2 3">
    <name type="scientific">Candidatus Woesebacteria bacterium GW2011_GWB1_40_12</name>
    <dbReference type="NCBI Taxonomy" id="1618576"/>
    <lineage>
        <taxon>Bacteria</taxon>
        <taxon>Candidatus Woeseibacteriota</taxon>
    </lineage>
</organism>
<feature type="domain" description="AB hydrolase-1" evidence="1">
    <location>
        <begin position="25"/>
        <end position="143"/>
    </location>
</feature>
<protein>
    <submittedName>
        <fullName evidence="2">Alpha/beta hydrolase fold protein</fullName>
    </submittedName>
</protein>
<dbReference type="InterPro" id="IPR000073">
    <property type="entry name" value="AB_hydrolase_1"/>
</dbReference>
<reference evidence="2 3" key="1">
    <citation type="journal article" date="2015" name="Nature">
        <title>rRNA introns, odd ribosomes, and small enigmatic genomes across a large radiation of phyla.</title>
        <authorList>
            <person name="Brown C.T."/>
            <person name="Hug L.A."/>
            <person name="Thomas B.C."/>
            <person name="Sharon I."/>
            <person name="Castelle C.J."/>
            <person name="Singh A."/>
            <person name="Wilkins M.J."/>
            <person name="Williams K.H."/>
            <person name="Banfield J.F."/>
        </authorList>
    </citation>
    <scope>NUCLEOTIDE SEQUENCE [LARGE SCALE GENOMIC DNA]</scope>
</reference>
<dbReference type="PANTHER" id="PTHR43798">
    <property type="entry name" value="MONOACYLGLYCEROL LIPASE"/>
    <property type="match status" value="1"/>
</dbReference>
<accession>A0A0G0T506</accession>
<evidence type="ECO:0000259" key="1">
    <source>
        <dbReference type="Pfam" id="PF00561"/>
    </source>
</evidence>
<comment type="caution">
    <text evidence="2">The sequence shown here is derived from an EMBL/GenBank/DDBJ whole genome shotgun (WGS) entry which is preliminary data.</text>
</comment>
<dbReference type="SUPFAM" id="SSF53474">
    <property type="entry name" value="alpha/beta-Hydrolases"/>
    <property type="match status" value="1"/>
</dbReference>
<name>A0A0G0T506_9BACT</name>
<gene>
    <name evidence="2" type="ORF">UT76_C0024G0003</name>
</gene>
<evidence type="ECO:0000313" key="2">
    <source>
        <dbReference type="EMBL" id="KKR42185.1"/>
    </source>
</evidence>
<dbReference type="EMBL" id="LBYA01000024">
    <property type="protein sequence ID" value="KKR42185.1"/>
    <property type="molecule type" value="Genomic_DNA"/>
</dbReference>
<dbReference type="Proteomes" id="UP000034215">
    <property type="component" value="Unassembled WGS sequence"/>
</dbReference>
<dbReference type="GO" id="GO:0016020">
    <property type="term" value="C:membrane"/>
    <property type="evidence" value="ECO:0007669"/>
    <property type="project" value="TreeGrafter"/>
</dbReference>
<dbReference type="Pfam" id="PF00561">
    <property type="entry name" value="Abhydrolase_1"/>
    <property type="match status" value="1"/>
</dbReference>
<dbReference type="Gene3D" id="3.40.50.1820">
    <property type="entry name" value="alpha/beta hydrolase"/>
    <property type="match status" value="1"/>
</dbReference>
<sequence length="271" mass="31940">MYKKLINKRGSEFHYYEYGIGNTRTLLFLPGYADSGLMYQKLGRSLAKEYRVIALDFPIIHKSDKIYDLTGLTNFVAEFVDELAIRDFTIAGFSSCGLVAISYAYNHQDKIRELILLNSVPRFILSKANRRFYRMLKPFLLLRPILFIHSRLNTSKFIRKFIKLPPISSFTAERMRNYYYSVMGTAVNLVGESVFARFKKIKAPKKIIFFKDDTILPWERYQRFVEKLDCEVIVFSEGLHADKKIYWEKLKTLWLKAPEIEYQNVNIEKSK</sequence>
<dbReference type="InterPro" id="IPR050266">
    <property type="entry name" value="AB_hydrolase_sf"/>
</dbReference>
<dbReference type="PRINTS" id="PR00111">
    <property type="entry name" value="ABHYDROLASE"/>
</dbReference>
<keyword evidence="2" id="KW-0378">Hydrolase</keyword>
<proteinExistence type="predicted"/>
<evidence type="ECO:0000313" key="3">
    <source>
        <dbReference type="Proteomes" id="UP000034215"/>
    </source>
</evidence>
<dbReference type="GO" id="GO:0046464">
    <property type="term" value="P:acylglycerol catabolic process"/>
    <property type="evidence" value="ECO:0007669"/>
    <property type="project" value="TreeGrafter"/>
</dbReference>
<dbReference type="PANTHER" id="PTHR43798:SF33">
    <property type="entry name" value="HYDROLASE, PUTATIVE (AFU_ORTHOLOGUE AFUA_2G14860)-RELATED"/>
    <property type="match status" value="1"/>
</dbReference>
<dbReference type="AlphaFoldDB" id="A0A0G0T506"/>
<dbReference type="GO" id="GO:0047372">
    <property type="term" value="F:monoacylglycerol lipase activity"/>
    <property type="evidence" value="ECO:0007669"/>
    <property type="project" value="TreeGrafter"/>
</dbReference>